<evidence type="ECO:0000313" key="2">
    <source>
        <dbReference type="EMBL" id="GFN91509.1"/>
    </source>
</evidence>
<feature type="region of interest" description="Disordered" evidence="1">
    <location>
        <begin position="111"/>
        <end position="131"/>
    </location>
</feature>
<sequence>MSQCNTHRNPEQRYAIFFMSSSQQGDLRLSGSPSSRDTGCGARVQDRRVHADLQLPMSGQYAEEEQRQEKEKNILEEQSNTDFSILHNLNETRGVGGTVASESALRSAGTLLSRVRSPPPAPWPDGEPESLRSPCCGLAIYKTSTKQNKVKKGWPK</sequence>
<gene>
    <name evidence="2" type="ORF">PoB_001801500</name>
</gene>
<proteinExistence type="predicted"/>
<dbReference type="Proteomes" id="UP000735302">
    <property type="component" value="Unassembled WGS sequence"/>
</dbReference>
<organism evidence="2 3">
    <name type="scientific">Plakobranchus ocellatus</name>
    <dbReference type="NCBI Taxonomy" id="259542"/>
    <lineage>
        <taxon>Eukaryota</taxon>
        <taxon>Metazoa</taxon>
        <taxon>Spiralia</taxon>
        <taxon>Lophotrochozoa</taxon>
        <taxon>Mollusca</taxon>
        <taxon>Gastropoda</taxon>
        <taxon>Heterobranchia</taxon>
        <taxon>Euthyneura</taxon>
        <taxon>Panpulmonata</taxon>
        <taxon>Sacoglossa</taxon>
        <taxon>Placobranchoidea</taxon>
        <taxon>Plakobranchidae</taxon>
        <taxon>Plakobranchus</taxon>
    </lineage>
</organism>
<protein>
    <submittedName>
        <fullName evidence="2">Uncharacterized protein</fullName>
    </submittedName>
</protein>
<keyword evidence="3" id="KW-1185">Reference proteome</keyword>
<dbReference type="AlphaFoldDB" id="A0AAV3ZAD7"/>
<comment type="caution">
    <text evidence="2">The sequence shown here is derived from an EMBL/GenBank/DDBJ whole genome shotgun (WGS) entry which is preliminary data.</text>
</comment>
<reference evidence="2 3" key="1">
    <citation type="journal article" date="2021" name="Elife">
        <title>Chloroplast acquisition without the gene transfer in kleptoplastic sea slugs, Plakobranchus ocellatus.</title>
        <authorList>
            <person name="Maeda T."/>
            <person name="Takahashi S."/>
            <person name="Yoshida T."/>
            <person name="Shimamura S."/>
            <person name="Takaki Y."/>
            <person name="Nagai Y."/>
            <person name="Toyoda A."/>
            <person name="Suzuki Y."/>
            <person name="Arimoto A."/>
            <person name="Ishii H."/>
            <person name="Satoh N."/>
            <person name="Nishiyama T."/>
            <person name="Hasebe M."/>
            <person name="Maruyama T."/>
            <person name="Minagawa J."/>
            <person name="Obokata J."/>
            <person name="Shigenobu S."/>
        </authorList>
    </citation>
    <scope>NUCLEOTIDE SEQUENCE [LARGE SCALE GENOMIC DNA]</scope>
</reference>
<evidence type="ECO:0000256" key="1">
    <source>
        <dbReference type="SAM" id="MobiDB-lite"/>
    </source>
</evidence>
<feature type="compositionally biased region" description="Polar residues" evidence="1">
    <location>
        <begin position="23"/>
        <end position="37"/>
    </location>
</feature>
<evidence type="ECO:0000313" key="3">
    <source>
        <dbReference type="Proteomes" id="UP000735302"/>
    </source>
</evidence>
<dbReference type="EMBL" id="BLXT01002146">
    <property type="protein sequence ID" value="GFN91509.1"/>
    <property type="molecule type" value="Genomic_DNA"/>
</dbReference>
<accession>A0AAV3ZAD7</accession>
<name>A0AAV3ZAD7_9GAST</name>
<feature type="region of interest" description="Disordered" evidence="1">
    <location>
        <begin position="23"/>
        <end position="71"/>
    </location>
</feature>